<dbReference type="InterPro" id="IPR001296">
    <property type="entry name" value="Glyco_trans_1"/>
</dbReference>
<dbReference type="GO" id="GO:0016757">
    <property type="term" value="F:glycosyltransferase activity"/>
    <property type="evidence" value="ECO:0007669"/>
    <property type="project" value="InterPro"/>
</dbReference>
<accession>A0A370GEM6</accession>
<reference evidence="2 3" key="1">
    <citation type="submission" date="2018-07" db="EMBL/GenBank/DDBJ databases">
        <title>Genomic Encyclopedia of Type Strains, Phase IV (KMG-IV): sequencing the most valuable type-strain genomes for metagenomic binning, comparative biology and taxonomic classification.</title>
        <authorList>
            <person name="Goeker M."/>
        </authorList>
    </citation>
    <scope>NUCLEOTIDE SEQUENCE [LARGE SCALE GENOMIC DNA]</scope>
    <source>
        <strain evidence="2 3">DSM 25281</strain>
    </source>
</reference>
<keyword evidence="2" id="KW-0808">Transferase</keyword>
<dbReference type="CDD" id="cd03801">
    <property type="entry name" value="GT4_PimA-like"/>
    <property type="match status" value="1"/>
</dbReference>
<evidence type="ECO:0000259" key="1">
    <source>
        <dbReference type="Pfam" id="PF00534"/>
    </source>
</evidence>
<dbReference type="EMBL" id="QQAY01000007">
    <property type="protein sequence ID" value="RDI41656.1"/>
    <property type="molecule type" value="Genomic_DNA"/>
</dbReference>
<comment type="caution">
    <text evidence="2">The sequence shown here is derived from an EMBL/GenBank/DDBJ whole genome shotgun (WGS) entry which is preliminary data.</text>
</comment>
<dbReference type="OrthoDB" id="9813638at2"/>
<dbReference type="SUPFAM" id="SSF53756">
    <property type="entry name" value="UDP-Glycosyltransferase/glycogen phosphorylase"/>
    <property type="match status" value="1"/>
</dbReference>
<protein>
    <submittedName>
        <fullName evidence="2">Glycosyltransferase involved in cell wall biosynthesis</fullName>
    </submittedName>
</protein>
<proteinExistence type="predicted"/>
<dbReference type="RefSeq" id="WP_114745987.1">
    <property type="nucleotide sequence ID" value="NZ_QQAY01000007.1"/>
</dbReference>
<dbReference type="AlphaFoldDB" id="A0A370GEM6"/>
<organism evidence="2 3">
    <name type="scientific">Falsibacillus pallidus</name>
    <dbReference type="NCBI Taxonomy" id="493781"/>
    <lineage>
        <taxon>Bacteria</taxon>
        <taxon>Bacillati</taxon>
        <taxon>Bacillota</taxon>
        <taxon>Bacilli</taxon>
        <taxon>Bacillales</taxon>
        <taxon>Bacillaceae</taxon>
        <taxon>Falsibacillus</taxon>
    </lineage>
</organism>
<dbReference type="Proteomes" id="UP000255326">
    <property type="component" value="Unassembled WGS sequence"/>
</dbReference>
<name>A0A370GEM6_9BACI</name>
<dbReference type="PANTHER" id="PTHR12526:SF630">
    <property type="entry name" value="GLYCOSYLTRANSFERASE"/>
    <property type="match status" value="1"/>
</dbReference>
<dbReference type="PANTHER" id="PTHR12526">
    <property type="entry name" value="GLYCOSYLTRANSFERASE"/>
    <property type="match status" value="1"/>
</dbReference>
<gene>
    <name evidence="2" type="ORF">DFR59_107111</name>
</gene>
<evidence type="ECO:0000313" key="3">
    <source>
        <dbReference type="Proteomes" id="UP000255326"/>
    </source>
</evidence>
<dbReference type="Pfam" id="PF00534">
    <property type="entry name" value="Glycos_transf_1"/>
    <property type="match status" value="1"/>
</dbReference>
<evidence type="ECO:0000313" key="2">
    <source>
        <dbReference type="EMBL" id="RDI41656.1"/>
    </source>
</evidence>
<feature type="domain" description="Glycosyl transferase family 1" evidence="1">
    <location>
        <begin position="209"/>
        <end position="344"/>
    </location>
</feature>
<sequence length="388" mass="44282">MKLLFSYTGPLIKDKEGNYYSRTITDKMLSRYFKIANEVNIFTRVKEVFDEKELKKFTKINSENFYVTECPNISSLKEIIYNSLKVKGQIEKAVAEADIIIARLPCVTGNIVVKTAKTKQKPYLVEVVGCPRDVYWSHSYKGKFAALPSYLAMKRAVKRAPYTLYVTNEFLQHRYPCKGRVIGCSDVSLPKLDEGILKKRLLRINNQEDKPLIIGTTAAVNVKYKGQEYVIKAMSRLIREGYNIEYHLAGGGENTYLKSIAEKYGVLDKVKFLGSLPHEKVFEYLDNIDIYIQPSKTEGLPRALVEAMSRGCPSLGSNIGGIPELIDENFTFSAGSVDEIYRLLKNTDKNMMLEEACRSFKKAKEFDTKLLENKRLTFYKEFCELSKG</sequence>
<dbReference type="Gene3D" id="3.40.50.2000">
    <property type="entry name" value="Glycogen Phosphorylase B"/>
    <property type="match status" value="2"/>
</dbReference>
<keyword evidence="3" id="KW-1185">Reference proteome</keyword>